<keyword evidence="2" id="KW-0813">Transport</keyword>
<keyword evidence="7 8" id="KW-0472">Membrane</keyword>
<proteinExistence type="predicted"/>
<dbReference type="PROSITE" id="PS50928">
    <property type="entry name" value="ABC_TM1"/>
    <property type="match status" value="1"/>
</dbReference>
<keyword evidence="5 8" id="KW-0812">Transmembrane</keyword>
<dbReference type="KEGG" id="rtu:PR017_25385"/>
<sequence>MNAGKMLRWLILGLAATYFVLPLAMTAIFSLWEGGAAYGLSSYAAVFSHKALLRPLVLSLELGAATIAAIYVILAPAVIAAHLYMPRMRAVIEFVAILPFVVPAIALVGGLSMLVKGPMWLIGSPFYLVIPYFFVALPFAFRALDVGLAALDIRTLKEAAESLGAGGLTTIRLVVVPGIRAAAVNCALLTFTVVIGEFTVSNILLFPTLPVAINEVGKSSPTQAAALSMISFFLTWLAMLVMMVFGRKT</sequence>
<evidence type="ECO:0000256" key="4">
    <source>
        <dbReference type="ARBA" id="ARBA00022519"/>
    </source>
</evidence>
<keyword evidence="3" id="KW-1003">Cell membrane</keyword>
<evidence type="ECO:0000256" key="8">
    <source>
        <dbReference type="SAM" id="Phobius"/>
    </source>
</evidence>
<gene>
    <name evidence="10" type="ORF">PR017_25385</name>
</gene>
<feature type="transmembrane region" description="Helical" evidence="8">
    <location>
        <begin position="225"/>
        <end position="245"/>
    </location>
</feature>
<feature type="transmembrane region" description="Helical" evidence="8">
    <location>
        <begin position="126"/>
        <end position="144"/>
    </location>
</feature>
<dbReference type="RefSeq" id="WP_111221441.1">
    <property type="nucleotide sequence ID" value="NZ_CP117258.1"/>
</dbReference>
<evidence type="ECO:0000256" key="5">
    <source>
        <dbReference type="ARBA" id="ARBA00022692"/>
    </source>
</evidence>
<evidence type="ECO:0000256" key="2">
    <source>
        <dbReference type="ARBA" id="ARBA00022448"/>
    </source>
</evidence>
<dbReference type="SUPFAM" id="SSF161098">
    <property type="entry name" value="MetI-like"/>
    <property type="match status" value="1"/>
</dbReference>
<dbReference type="Gene3D" id="1.10.3720.10">
    <property type="entry name" value="MetI-like"/>
    <property type="match status" value="1"/>
</dbReference>
<feature type="transmembrane region" description="Helical" evidence="8">
    <location>
        <begin position="62"/>
        <end position="84"/>
    </location>
</feature>
<evidence type="ECO:0000256" key="7">
    <source>
        <dbReference type="ARBA" id="ARBA00023136"/>
    </source>
</evidence>
<dbReference type="CDD" id="cd06261">
    <property type="entry name" value="TM_PBP2"/>
    <property type="match status" value="1"/>
</dbReference>
<dbReference type="AlphaFoldDB" id="A0AAF1K9A8"/>
<feature type="domain" description="ABC transmembrane type-1" evidence="9">
    <location>
        <begin position="56"/>
        <end position="245"/>
    </location>
</feature>
<comment type="subcellular location">
    <subcellularLocation>
        <location evidence="1">Cell inner membrane</location>
        <topology evidence="1">Multi-pass membrane protein</topology>
    </subcellularLocation>
</comment>
<evidence type="ECO:0000313" key="10">
    <source>
        <dbReference type="EMBL" id="WFR98647.1"/>
    </source>
</evidence>
<evidence type="ECO:0000259" key="9">
    <source>
        <dbReference type="PROSITE" id="PS50928"/>
    </source>
</evidence>
<keyword evidence="10" id="KW-0614">Plasmid</keyword>
<keyword evidence="11" id="KW-1185">Reference proteome</keyword>
<feature type="transmembrane region" description="Helical" evidence="8">
    <location>
        <begin position="91"/>
        <end position="114"/>
    </location>
</feature>
<dbReference type="Proteomes" id="UP000249499">
    <property type="component" value="Plasmid unnamed1"/>
</dbReference>
<keyword evidence="6 8" id="KW-1133">Transmembrane helix</keyword>
<dbReference type="GO" id="GO:0005886">
    <property type="term" value="C:plasma membrane"/>
    <property type="evidence" value="ECO:0007669"/>
    <property type="project" value="UniProtKB-SubCell"/>
</dbReference>
<feature type="transmembrane region" description="Helical" evidence="8">
    <location>
        <begin position="182"/>
        <end position="205"/>
    </location>
</feature>
<geneLocation type="plasmid" evidence="10 11">
    <name>unnamed1</name>
</geneLocation>
<dbReference type="GO" id="GO:0055085">
    <property type="term" value="P:transmembrane transport"/>
    <property type="evidence" value="ECO:0007669"/>
    <property type="project" value="InterPro"/>
</dbReference>
<reference evidence="10 11" key="1">
    <citation type="journal article" date="2018" name="Sci. Rep.">
        <title>Rhizobium tumorigenes sp. nov., a novel plant tumorigenic bacterium isolated from cane gall tumors on thornless blackberry.</title>
        <authorList>
            <person name="Kuzmanovi N."/>
            <person name="Smalla K."/>
            <person name="Gronow S."/>
            <person name="PuBawska J."/>
        </authorList>
    </citation>
    <scope>NUCLEOTIDE SEQUENCE [LARGE SCALE GENOMIC DNA]</scope>
    <source>
        <strain evidence="10 11">1078</strain>
    </source>
</reference>
<dbReference type="PANTHER" id="PTHR43357">
    <property type="entry name" value="INNER MEMBRANE ABC TRANSPORTER PERMEASE PROTEIN YDCV"/>
    <property type="match status" value="1"/>
</dbReference>
<evidence type="ECO:0000313" key="11">
    <source>
        <dbReference type="Proteomes" id="UP000249499"/>
    </source>
</evidence>
<dbReference type="PANTHER" id="PTHR43357:SF4">
    <property type="entry name" value="INNER MEMBRANE ABC TRANSPORTER PERMEASE PROTEIN YDCV"/>
    <property type="match status" value="1"/>
</dbReference>
<dbReference type="InterPro" id="IPR000515">
    <property type="entry name" value="MetI-like"/>
</dbReference>
<evidence type="ECO:0000256" key="6">
    <source>
        <dbReference type="ARBA" id="ARBA00022989"/>
    </source>
</evidence>
<organism evidence="10 11">
    <name type="scientific">Rhizobium tumorigenes</name>
    <dbReference type="NCBI Taxonomy" id="2041385"/>
    <lineage>
        <taxon>Bacteria</taxon>
        <taxon>Pseudomonadati</taxon>
        <taxon>Pseudomonadota</taxon>
        <taxon>Alphaproteobacteria</taxon>
        <taxon>Hyphomicrobiales</taxon>
        <taxon>Rhizobiaceae</taxon>
        <taxon>Rhizobium/Agrobacterium group</taxon>
        <taxon>Rhizobium</taxon>
    </lineage>
</organism>
<protein>
    <submittedName>
        <fullName evidence="10">ABC transporter permease subunit</fullName>
    </submittedName>
</protein>
<evidence type="ECO:0000256" key="1">
    <source>
        <dbReference type="ARBA" id="ARBA00004429"/>
    </source>
</evidence>
<name>A0AAF1K9A8_9HYPH</name>
<dbReference type="EMBL" id="CP117258">
    <property type="protein sequence ID" value="WFR98647.1"/>
    <property type="molecule type" value="Genomic_DNA"/>
</dbReference>
<accession>A0AAF1K9A8</accession>
<evidence type="ECO:0000256" key="3">
    <source>
        <dbReference type="ARBA" id="ARBA00022475"/>
    </source>
</evidence>
<reference evidence="11" key="2">
    <citation type="journal article" date="2023" name="MicrobiologyOpen">
        <title>Genomics of the tumorigenes clade of the family Rhizobiaceae and description of Rhizobium rhododendri sp. nov.</title>
        <authorList>
            <person name="Kuzmanovic N."/>
            <person name="diCenzo G.C."/>
            <person name="Bunk B."/>
            <person name="Sproeer C."/>
            <person name="Fruehling A."/>
            <person name="Neumann-Schaal M."/>
            <person name="Overmann J."/>
            <person name="Smalla K."/>
        </authorList>
    </citation>
    <scope>NUCLEOTIDE SEQUENCE [LARGE SCALE GENOMIC DNA]</scope>
    <source>
        <strain evidence="11">1078</strain>
        <plasmid evidence="11">unnamed1</plasmid>
    </source>
</reference>
<keyword evidence="4" id="KW-0997">Cell inner membrane</keyword>
<dbReference type="InterPro" id="IPR035906">
    <property type="entry name" value="MetI-like_sf"/>
</dbReference>